<dbReference type="Proteomes" id="UP000642094">
    <property type="component" value="Unassembled WGS sequence"/>
</dbReference>
<gene>
    <name evidence="1" type="ORF">H6F41_17710</name>
</gene>
<comment type="caution">
    <text evidence="1">The sequence shown here is derived from an EMBL/GenBank/DDBJ whole genome shotgun (WGS) entry which is preliminary data.</text>
</comment>
<evidence type="ECO:0000313" key="1">
    <source>
        <dbReference type="EMBL" id="MBD2189965.1"/>
    </source>
</evidence>
<protein>
    <recommendedName>
        <fullName evidence="3">Transposase</fullName>
    </recommendedName>
</protein>
<dbReference type="Pfam" id="PF03400">
    <property type="entry name" value="DDE_Tnp_IS1"/>
    <property type="match status" value="1"/>
</dbReference>
<keyword evidence="2" id="KW-1185">Reference proteome</keyword>
<sequence length="40" mass="4847">MRTRTKHLERKTIRFSKSIVIHDIVLGLLITRYDFLPQIH</sequence>
<dbReference type="EMBL" id="JACJQB010000065">
    <property type="protein sequence ID" value="MBD2189965.1"/>
    <property type="molecule type" value="Genomic_DNA"/>
</dbReference>
<reference evidence="1 2" key="1">
    <citation type="journal article" date="2020" name="ISME J.">
        <title>Comparative genomics reveals insights into cyanobacterial evolution and habitat adaptation.</title>
        <authorList>
            <person name="Chen M.Y."/>
            <person name="Teng W.K."/>
            <person name="Zhao L."/>
            <person name="Hu C.X."/>
            <person name="Zhou Y.K."/>
            <person name="Han B.P."/>
            <person name="Song L.R."/>
            <person name="Shu W.S."/>
        </authorList>
    </citation>
    <scope>NUCLEOTIDE SEQUENCE [LARGE SCALE GENOMIC DNA]</scope>
    <source>
        <strain evidence="1 2">FACHB-723</strain>
    </source>
</reference>
<accession>A0ABR8A2H2</accession>
<evidence type="ECO:0008006" key="3">
    <source>
        <dbReference type="Google" id="ProtNLM"/>
    </source>
</evidence>
<proteinExistence type="predicted"/>
<dbReference type="InterPro" id="IPR005063">
    <property type="entry name" value="Transposase_27"/>
</dbReference>
<organism evidence="1 2">
    <name type="scientific">Pseudanabaena mucicola FACHB-723</name>
    <dbReference type="NCBI Taxonomy" id="2692860"/>
    <lineage>
        <taxon>Bacteria</taxon>
        <taxon>Bacillati</taxon>
        <taxon>Cyanobacteriota</taxon>
        <taxon>Cyanophyceae</taxon>
        <taxon>Pseudanabaenales</taxon>
        <taxon>Pseudanabaenaceae</taxon>
        <taxon>Pseudanabaena</taxon>
    </lineage>
</organism>
<evidence type="ECO:0000313" key="2">
    <source>
        <dbReference type="Proteomes" id="UP000642094"/>
    </source>
</evidence>
<dbReference type="RefSeq" id="WP_190404776.1">
    <property type="nucleotide sequence ID" value="NZ_JACJQB010000065.1"/>
</dbReference>
<name>A0ABR8A2H2_9CYAN</name>